<dbReference type="RefSeq" id="WP_113968985.1">
    <property type="nucleotide sequence ID" value="NZ_JBITUV010000004.1"/>
</dbReference>
<proteinExistence type="predicted"/>
<gene>
    <name evidence="3" type="ORF">DET59_104147</name>
</gene>
<dbReference type="PROSITE" id="PS50943">
    <property type="entry name" value="HTH_CROC1"/>
    <property type="match status" value="1"/>
</dbReference>
<dbReference type="Proteomes" id="UP000252118">
    <property type="component" value="Unassembled WGS sequence"/>
</dbReference>
<dbReference type="GO" id="GO:0003700">
    <property type="term" value="F:DNA-binding transcription factor activity"/>
    <property type="evidence" value="ECO:0007669"/>
    <property type="project" value="TreeGrafter"/>
</dbReference>
<dbReference type="OrthoDB" id="290878at2"/>
<dbReference type="EMBL" id="QNRJ01000004">
    <property type="protein sequence ID" value="RBP05430.1"/>
    <property type="molecule type" value="Genomic_DNA"/>
</dbReference>
<evidence type="ECO:0000256" key="1">
    <source>
        <dbReference type="ARBA" id="ARBA00023125"/>
    </source>
</evidence>
<dbReference type="CDD" id="cd00093">
    <property type="entry name" value="HTH_XRE"/>
    <property type="match status" value="1"/>
</dbReference>
<dbReference type="GO" id="GO:0005829">
    <property type="term" value="C:cytosol"/>
    <property type="evidence" value="ECO:0007669"/>
    <property type="project" value="TreeGrafter"/>
</dbReference>
<dbReference type="Gene3D" id="1.10.260.40">
    <property type="entry name" value="lambda repressor-like DNA-binding domains"/>
    <property type="match status" value="1"/>
</dbReference>
<accession>A0A366EUQ3</accession>
<reference evidence="3 4" key="1">
    <citation type="submission" date="2018-06" db="EMBL/GenBank/DDBJ databases">
        <title>Freshwater and sediment microbial communities from various areas in North America, analyzing microbe dynamics in response to fracking.</title>
        <authorList>
            <person name="Lamendella R."/>
        </authorList>
    </citation>
    <scope>NUCLEOTIDE SEQUENCE [LARGE SCALE GENOMIC DNA]</scope>
    <source>
        <strain evidence="3 4">97B</strain>
    </source>
</reference>
<dbReference type="SUPFAM" id="SSF47413">
    <property type="entry name" value="lambda repressor-like DNA-binding domains"/>
    <property type="match status" value="1"/>
</dbReference>
<name>A0A366EUQ3_9BACI</name>
<dbReference type="AlphaFoldDB" id="A0A366EUQ3"/>
<dbReference type="InterPro" id="IPR010982">
    <property type="entry name" value="Lambda_DNA-bd_dom_sf"/>
</dbReference>
<dbReference type="InterPro" id="IPR050807">
    <property type="entry name" value="TransReg_Diox_bact_type"/>
</dbReference>
<comment type="caution">
    <text evidence="3">The sequence shown here is derived from an EMBL/GenBank/DDBJ whole genome shotgun (WGS) entry which is preliminary data.</text>
</comment>
<organism evidence="3 4">
    <name type="scientific">Rossellomorea aquimaris</name>
    <dbReference type="NCBI Taxonomy" id="189382"/>
    <lineage>
        <taxon>Bacteria</taxon>
        <taxon>Bacillati</taxon>
        <taxon>Bacillota</taxon>
        <taxon>Bacilli</taxon>
        <taxon>Bacillales</taxon>
        <taxon>Bacillaceae</taxon>
        <taxon>Rossellomorea</taxon>
    </lineage>
</organism>
<dbReference type="GO" id="GO:0003677">
    <property type="term" value="F:DNA binding"/>
    <property type="evidence" value="ECO:0007669"/>
    <property type="project" value="UniProtKB-KW"/>
</dbReference>
<dbReference type="PANTHER" id="PTHR46797">
    <property type="entry name" value="HTH-TYPE TRANSCRIPTIONAL REGULATOR"/>
    <property type="match status" value="1"/>
</dbReference>
<protein>
    <submittedName>
        <fullName evidence="3">Helix-turn-helix protein</fullName>
    </submittedName>
</protein>
<dbReference type="InterPro" id="IPR001387">
    <property type="entry name" value="Cro/C1-type_HTH"/>
</dbReference>
<evidence type="ECO:0000313" key="4">
    <source>
        <dbReference type="Proteomes" id="UP000252118"/>
    </source>
</evidence>
<dbReference type="Pfam" id="PF01381">
    <property type="entry name" value="HTH_3"/>
    <property type="match status" value="1"/>
</dbReference>
<keyword evidence="1" id="KW-0238">DNA-binding</keyword>
<feature type="domain" description="HTH cro/C1-type" evidence="2">
    <location>
        <begin position="13"/>
        <end position="67"/>
    </location>
</feature>
<dbReference type="PANTHER" id="PTHR46797:SF19">
    <property type="entry name" value="BLL2473 PROTEIN"/>
    <property type="match status" value="1"/>
</dbReference>
<sequence>MSITVTGLVGKKIRHHRRAKEITIQELSHKCGLTVNYISLIEKGEANPSLNKLFAIVCALEVHWEDIMPTCEEHDDIYNQTIL</sequence>
<evidence type="ECO:0000313" key="3">
    <source>
        <dbReference type="EMBL" id="RBP05430.1"/>
    </source>
</evidence>
<evidence type="ECO:0000259" key="2">
    <source>
        <dbReference type="PROSITE" id="PS50943"/>
    </source>
</evidence>
<dbReference type="SMART" id="SM00530">
    <property type="entry name" value="HTH_XRE"/>
    <property type="match status" value="1"/>
</dbReference>